<dbReference type="GO" id="GO:0006493">
    <property type="term" value="P:protein O-linked glycosylation"/>
    <property type="evidence" value="ECO:0007669"/>
    <property type="project" value="TreeGrafter"/>
</dbReference>
<dbReference type="STRING" id="104452.A0A0L7LLI8"/>
<proteinExistence type="predicted"/>
<evidence type="ECO:0000313" key="5">
    <source>
        <dbReference type="Proteomes" id="UP000037510"/>
    </source>
</evidence>
<dbReference type="GO" id="GO:0005794">
    <property type="term" value="C:Golgi apparatus"/>
    <property type="evidence" value="ECO:0007669"/>
    <property type="project" value="TreeGrafter"/>
</dbReference>
<accession>A0A0L7LLI8</accession>
<dbReference type="PANTHER" id="PTHR11675">
    <property type="entry name" value="N-ACETYLGALACTOSAMINYLTRANSFERASE"/>
    <property type="match status" value="1"/>
</dbReference>
<dbReference type="PANTHER" id="PTHR11675:SF43">
    <property type="entry name" value="POLYPEPTIDE N-ACETYLGALACTOSAMINYLTRANSFERASE 1"/>
    <property type="match status" value="1"/>
</dbReference>
<dbReference type="InterPro" id="IPR029044">
    <property type="entry name" value="Nucleotide-diphossugar_trans"/>
</dbReference>
<dbReference type="EMBL" id="JTDY01000625">
    <property type="protein sequence ID" value="KOB76423.1"/>
    <property type="molecule type" value="Genomic_DNA"/>
</dbReference>
<protein>
    <recommendedName>
        <fullName evidence="3">Glycosyltransferase 2-like domain-containing protein</fullName>
    </recommendedName>
</protein>
<dbReference type="SUPFAM" id="SSF53448">
    <property type="entry name" value="Nucleotide-diphospho-sugar transferases"/>
    <property type="match status" value="1"/>
</dbReference>
<name>A0A0L7LLI8_OPEBR</name>
<dbReference type="Gene3D" id="3.90.550.10">
    <property type="entry name" value="Spore Coat Polysaccharide Biosynthesis Protein SpsA, Chain A"/>
    <property type="match status" value="1"/>
</dbReference>
<comment type="caution">
    <text evidence="4">The sequence shown here is derived from an EMBL/GenBank/DDBJ whole genome shotgun (WGS) entry which is preliminary data.</text>
</comment>
<keyword evidence="1" id="KW-1015">Disulfide bond</keyword>
<dbReference type="Proteomes" id="UP000037510">
    <property type="component" value="Unassembled WGS sequence"/>
</dbReference>
<gene>
    <name evidence="4" type="ORF">OBRU01_04091</name>
</gene>
<organism evidence="4 5">
    <name type="scientific">Operophtera brumata</name>
    <name type="common">Winter moth</name>
    <name type="synonym">Phalaena brumata</name>
    <dbReference type="NCBI Taxonomy" id="104452"/>
    <lineage>
        <taxon>Eukaryota</taxon>
        <taxon>Metazoa</taxon>
        <taxon>Ecdysozoa</taxon>
        <taxon>Arthropoda</taxon>
        <taxon>Hexapoda</taxon>
        <taxon>Insecta</taxon>
        <taxon>Pterygota</taxon>
        <taxon>Neoptera</taxon>
        <taxon>Endopterygota</taxon>
        <taxon>Lepidoptera</taxon>
        <taxon>Glossata</taxon>
        <taxon>Ditrysia</taxon>
        <taxon>Geometroidea</taxon>
        <taxon>Geometridae</taxon>
        <taxon>Larentiinae</taxon>
        <taxon>Operophtera</taxon>
    </lineage>
</organism>
<evidence type="ECO:0000256" key="2">
    <source>
        <dbReference type="SAM" id="MobiDB-lite"/>
    </source>
</evidence>
<sequence length="115" mass="13312">MTPSHYVRTRLPPDLIRIVRLPDRIGVTQARMAGSRSATGSVLIFLDSHCEGAPDWMRPLLHRIKHRRDAVLTPVIDVINEHTFKYQARDVQWDSAPEREKKRRGSNISPTRRVH</sequence>
<feature type="domain" description="Glycosyltransferase 2-like" evidence="3">
    <location>
        <begin position="14"/>
        <end position="100"/>
    </location>
</feature>
<evidence type="ECO:0000259" key="3">
    <source>
        <dbReference type="Pfam" id="PF00535"/>
    </source>
</evidence>
<dbReference type="InterPro" id="IPR001173">
    <property type="entry name" value="Glyco_trans_2-like"/>
</dbReference>
<evidence type="ECO:0000313" key="4">
    <source>
        <dbReference type="EMBL" id="KOB76423.1"/>
    </source>
</evidence>
<dbReference type="AlphaFoldDB" id="A0A0L7LLI8"/>
<feature type="compositionally biased region" description="Basic and acidic residues" evidence="2">
    <location>
        <begin position="90"/>
        <end position="100"/>
    </location>
</feature>
<feature type="compositionally biased region" description="Polar residues" evidence="2">
    <location>
        <begin position="106"/>
        <end position="115"/>
    </location>
</feature>
<keyword evidence="5" id="KW-1185">Reference proteome</keyword>
<reference evidence="4 5" key="1">
    <citation type="journal article" date="2015" name="Genome Biol. Evol.">
        <title>The genome of winter moth (Operophtera brumata) provides a genomic perspective on sexual dimorphism and phenology.</title>
        <authorList>
            <person name="Derks M.F."/>
            <person name="Smit S."/>
            <person name="Salis L."/>
            <person name="Schijlen E."/>
            <person name="Bossers A."/>
            <person name="Mateman C."/>
            <person name="Pijl A.S."/>
            <person name="de Ridder D."/>
            <person name="Groenen M.A."/>
            <person name="Visser M.E."/>
            <person name="Megens H.J."/>
        </authorList>
    </citation>
    <scope>NUCLEOTIDE SEQUENCE [LARGE SCALE GENOMIC DNA]</scope>
    <source>
        <strain evidence="4">WM2013NL</strain>
        <tissue evidence="4">Head and thorax</tissue>
    </source>
</reference>
<dbReference type="GO" id="GO:0004653">
    <property type="term" value="F:polypeptide N-acetylgalactosaminyltransferase activity"/>
    <property type="evidence" value="ECO:0007669"/>
    <property type="project" value="TreeGrafter"/>
</dbReference>
<dbReference type="Pfam" id="PF00535">
    <property type="entry name" value="Glycos_transf_2"/>
    <property type="match status" value="1"/>
</dbReference>
<evidence type="ECO:0000256" key="1">
    <source>
        <dbReference type="ARBA" id="ARBA00023157"/>
    </source>
</evidence>
<feature type="region of interest" description="Disordered" evidence="2">
    <location>
        <begin position="90"/>
        <end position="115"/>
    </location>
</feature>